<evidence type="ECO:0000256" key="1">
    <source>
        <dbReference type="SAM" id="Phobius"/>
    </source>
</evidence>
<accession>A0A0R1ZF76</accession>
<feature type="transmembrane region" description="Helical" evidence="1">
    <location>
        <begin position="6"/>
        <end position="24"/>
    </location>
</feature>
<proteinExistence type="predicted"/>
<dbReference type="RefSeq" id="WP_057906831.1">
    <property type="nucleotide sequence ID" value="NZ_AYYZ01000029.1"/>
</dbReference>
<feature type="transmembrane region" description="Helical" evidence="1">
    <location>
        <begin position="45"/>
        <end position="66"/>
    </location>
</feature>
<protein>
    <submittedName>
        <fullName evidence="2">Uncharacterized protein</fullName>
    </submittedName>
</protein>
<dbReference type="EMBL" id="AYYZ01000029">
    <property type="protein sequence ID" value="KRM51780.1"/>
    <property type="molecule type" value="Genomic_DNA"/>
</dbReference>
<keyword evidence="3" id="KW-1185">Reference proteome</keyword>
<dbReference type="AlphaFoldDB" id="A0A0R1ZF76"/>
<comment type="caution">
    <text evidence="2">The sequence shown here is derived from an EMBL/GenBank/DDBJ whole genome shotgun (WGS) entry which is preliminary data.</text>
</comment>
<gene>
    <name evidence="2" type="ORF">FC64_GL000971</name>
</gene>
<keyword evidence="1" id="KW-0472">Membrane</keyword>
<keyword evidence="1" id="KW-1133">Transmembrane helix</keyword>
<reference evidence="2 3" key="1">
    <citation type="journal article" date="2015" name="Genome Announc.">
        <title>Expanding the biotechnology potential of lactobacilli through comparative genomics of 213 strains and associated genera.</title>
        <authorList>
            <person name="Sun Z."/>
            <person name="Harris H.M."/>
            <person name="McCann A."/>
            <person name="Guo C."/>
            <person name="Argimon S."/>
            <person name="Zhang W."/>
            <person name="Yang X."/>
            <person name="Jeffery I.B."/>
            <person name="Cooney J.C."/>
            <person name="Kagawa T.F."/>
            <person name="Liu W."/>
            <person name="Song Y."/>
            <person name="Salvetti E."/>
            <person name="Wrobel A."/>
            <person name="Rasinkangas P."/>
            <person name="Parkhill J."/>
            <person name="Rea M.C."/>
            <person name="O'Sullivan O."/>
            <person name="Ritari J."/>
            <person name="Douillard F.P."/>
            <person name="Paul Ross R."/>
            <person name="Yang R."/>
            <person name="Briner A.E."/>
            <person name="Felis G.E."/>
            <person name="de Vos W.M."/>
            <person name="Barrangou R."/>
            <person name="Klaenhammer T.R."/>
            <person name="Caufield P.W."/>
            <person name="Cui Y."/>
            <person name="Zhang H."/>
            <person name="O'Toole P.W."/>
        </authorList>
    </citation>
    <scope>NUCLEOTIDE SEQUENCE [LARGE SCALE GENOMIC DNA]</scope>
    <source>
        <strain evidence="2 3">DSM 20653</strain>
    </source>
</reference>
<evidence type="ECO:0000313" key="3">
    <source>
        <dbReference type="Proteomes" id="UP000051291"/>
    </source>
</evidence>
<evidence type="ECO:0000313" key="2">
    <source>
        <dbReference type="EMBL" id="KRM51780.1"/>
    </source>
</evidence>
<keyword evidence="1" id="KW-0812">Transmembrane</keyword>
<dbReference type="PATRIC" id="fig|1423820.4.peg.995"/>
<dbReference type="STRING" id="1423820.FC64_GL000971"/>
<organism evidence="2 3">
    <name type="scientific">Ligilactobacillus araffinosus DSM 20653</name>
    <dbReference type="NCBI Taxonomy" id="1423820"/>
    <lineage>
        <taxon>Bacteria</taxon>
        <taxon>Bacillati</taxon>
        <taxon>Bacillota</taxon>
        <taxon>Bacilli</taxon>
        <taxon>Lactobacillales</taxon>
        <taxon>Lactobacillaceae</taxon>
        <taxon>Ligilactobacillus</taxon>
    </lineage>
</organism>
<sequence>MSLITRILVIILSLIIMFLGEYLWTHRKKKFLIFSLADKPSFSTTLAVLGGCLIIAGLATLFTSFMANLVPFLWMIVIDVILATIMTFTLLIYLFSN</sequence>
<name>A0A0R1ZF76_9LACO</name>
<dbReference type="Proteomes" id="UP000051291">
    <property type="component" value="Unassembled WGS sequence"/>
</dbReference>
<feature type="transmembrane region" description="Helical" evidence="1">
    <location>
        <begin position="72"/>
        <end position="95"/>
    </location>
</feature>